<organism evidence="2 3">
    <name type="scientific">Pelomonas caseinilytica</name>
    <dbReference type="NCBI Taxonomy" id="2906763"/>
    <lineage>
        <taxon>Bacteria</taxon>
        <taxon>Pseudomonadati</taxon>
        <taxon>Pseudomonadota</taxon>
        <taxon>Betaproteobacteria</taxon>
        <taxon>Burkholderiales</taxon>
        <taxon>Sphaerotilaceae</taxon>
        <taxon>Roseateles</taxon>
    </lineage>
</organism>
<reference evidence="2 3" key="1">
    <citation type="submission" date="2021-12" db="EMBL/GenBank/DDBJ databases">
        <title>Genome seq of p7.</title>
        <authorList>
            <person name="Seo T."/>
        </authorList>
    </citation>
    <scope>NUCLEOTIDE SEQUENCE [LARGE SCALE GENOMIC DNA]</scope>
    <source>
        <strain evidence="2 3">P7</strain>
    </source>
</reference>
<dbReference type="RefSeq" id="WP_233395381.1">
    <property type="nucleotide sequence ID" value="NZ_JAJTWT010000021.1"/>
</dbReference>
<evidence type="ECO:0000256" key="1">
    <source>
        <dbReference type="SAM" id="SignalP"/>
    </source>
</evidence>
<keyword evidence="1" id="KW-0732">Signal</keyword>
<name>A0ABS8XIM1_9BURK</name>
<comment type="caution">
    <text evidence="2">The sequence shown here is derived from an EMBL/GenBank/DDBJ whole genome shotgun (WGS) entry which is preliminary data.</text>
</comment>
<feature type="signal peptide" evidence="1">
    <location>
        <begin position="1"/>
        <end position="19"/>
    </location>
</feature>
<dbReference type="Proteomes" id="UP001201463">
    <property type="component" value="Unassembled WGS sequence"/>
</dbReference>
<gene>
    <name evidence="2" type="ORF">LXT12_26090</name>
</gene>
<evidence type="ECO:0000313" key="2">
    <source>
        <dbReference type="EMBL" id="MCE4540709.1"/>
    </source>
</evidence>
<proteinExistence type="predicted"/>
<evidence type="ECO:0000313" key="3">
    <source>
        <dbReference type="Proteomes" id="UP001201463"/>
    </source>
</evidence>
<keyword evidence="3" id="KW-1185">Reference proteome</keyword>
<dbReference type="EMBL" id="JAJTWT010000021">
    <property type="protein sequence ID" value="MCE4540709.1"/>
    <property type="molecule type" value="Genomic_DNA"/>
</dbReference>
<accession>A0ABS8XIM1</accession>
<sequence length="355" mass="38217">MQHRLIAIVFALTATFAGAQQGQSGAANTPAQAVTKATTAAPSSTKSGAAAANASAVAQPSNAAASAALTPQADSAALAQALANLELAVSRVDGKLPSPWWATPATTLLSVLIGGLISALAGWRLQARLLKHQGQQAIDQATRDEKLADKKANHEARQVQFDWHVRQFIELYGPLRALFDGSNRVYRLMNDALISRDPKRFRDAKGIVPAQELDPDERLFQIYDESHKDKWRKFRTVTDLDVVYGHGLGVDGYFDRLIEIGNSISKLIGEKAGLVMPHHGELLTAFGQYLAHFEVLKELHALSRPAEAGSNATVRPPLEVRDTAAFPNSIQRLVKTGADELLRKLADGPGSSVKA</sequence>
<feature type="chain" id="PRO_5045957437" evidence="1">
    <location>
        <begin position="20"/>
        <end position="355"/>
    </location>
</feature>
<protein>
    <submittedName>
        <fullName evidence="2">Uncharacterized protein</fullName>
    </submittedName>
</protein>